<name>A0ABR2FRC6_9ROSI</name>
<dbReference type="Proteomes" id="UP001472677">
    <property type="component" value="Unassembled WGS sequence"/>
</dbReference>
<evidence type="ECO:0000256" key="1">
    <source>
        <dbReference type="SAM" id="MobiDB-lite"/>
    </source>
</evidence>
<feature type="region of interest" description="Disordered" evidence="1">
    <location>
        <begin position="1"/>
        <end position="27"/>
    </location>
</feature>
<dbReference type="Pfam" id="PF07839">
    <property type="entry name" value="CaM_binding"/>
    <property type="match status" value="1"/>
</dbReference>
<evidence type="ECO:0000313" key="3">
    <source>
        <dbReference type="EMBL" id="KAK8586819.1"/>
    </source>
</evidence>
<feature type="compositionally biased region" description="Basic and acidic residues" evidence="1">
    <location>
        <begin position="52"/>
        <end position="65"/>
    </location>
</feature>
<reference evidence="3 4" key="1">
    <citation type="journal article" date="2024" name="G3 (Bethesda)">
        <title>Genome assembly of Hibiscus sabdariffa L. provides insights into metabolisms of medicinal natural products.</title>
        <authorList>
            <person name="Kim T."/>
        </authorList>
    </citation>
    <scope>NUCLEOTIDE SEQUENCE [LARGE SCALE GENOMIC DNA]</scope>
    <source>
        <strain evidence="3">TK-2024</strain>
        <tissue evidence="3">Old leaves</tissue>
    </source>
</reference>
<keyword evidence="4" id="KW-1185">Reference proteome</keyword>
<feature type="region of interest" description="Disordered" evidence="1">
    <location>
        <begin position="52"/>
        <end position="138"/>
    </location>
</feature>
<feature type="domain" description="Calmodulin-binding" evidence="2">
    <location>
        <begin position="417"/>
        <end position="530"/>
    </location>
</feature>
<feature type="compositionally biased region" description="Polar residues" evidence="1">
    <location>
        <begin position="1"/>
        <end position="10"/>
    </location>
</feature>
<dbReference type="SMART" id="SM01054">
    <property type="entry name" value="CaM_binding"/>
    <property type="match status" value="1"/>
</dbReference>
<protein>
    <recommendedName>
        <fullName evidence="2">Calmodulin-binding domain-containing protein</fullName>
    </recommendedName>
</protein>
<comment type="caution">
    <text evidence="3">The sequence shown here is derived from an EMBL/GenBank/DDBJ whole genome shotgun (WGS) entry which is preliminary data.</text>
</comment>
<sequence>MAEESFSSPLTPVITGINGGNPRRNSLVGSANIREQSLSHYRRASIGTCHDFCKPGKKHESEPKSRLPLPLPTPTRIMKKPLAQPNLFDSSDTPQRKKISAIRSKSVPNSRTQSPDRSEVIKLRTSTNSPGGNNSTLHKVRSIKEKASVVKPGTKYSPNSSVVIDVEVPMNSSDGIISQKNIVSEDKMKPLRKPKSSPRLKSDLSDASTSGRVHVCSKKVPSHANEKSFSKRPTTLNTKSQAKRFLPAVPSEGISIQRQSRISDMKTRKTTATRASLSRRASLSGPISLTARKNMNLEVVLPQKNQNEVESATTEQLLDEHVESNNDTLEENTLYVIKLETENVMLESDKNENCAVEVSPPVQDESEYAVTEANHDSDSAYDEDKMINMEETDISEGENGGMPRNDEMVFSNSNDCQLVESSFSRGKIVDVHSDNNGPWQLKFRQGSVLEENQNSITEGHITFTRRGDNTDPNDNEPGEEKVVLRHQDVLGKQDGNGLFNIVIEETANKLVETRKSKVKALVGAFETVISLQDTRHSSNTLSE</sequence>
<feature type="region of interest" description="Disordered" evidence="1">
    <location>
        <begin position="177"/>
        <end position="237"/>
    </location>
</feature>
<dbReference type="PANTHER" id="PTHR33349">
    <property type="entry name" value="EMB|CAB62594.1"/>
    <property type="match status" value="1"/>
</dbReference>
<dbReference type="InterPro" id="IPR012417">
    <property type="entry name" value="CaM-bd_dom_pln"/>
</dbReference>
<accession>A0ABR2FRC6</accession>
<evidence type="ECO:0000259" key="2">
    <source>
        <dbReference type="SMART" id="SM01054"/>
    </source>
</evidence>
<dbReference type="EMBL" id="JBBPBM010000004">
    <property type="protein sequence ID" value="KAK8586819.1"/>
    <property type="molecule type" value="Genomic_DNA"/>
</dbReference>
<gene>
    <name evidence="3" type="ORF">V6N12_021343</name>
</gene>
<dbReference type="PANTHER" id="PTHR33349:SF1">
    <property type="entry name" value="EMB|CAB62594.1"/>
    <property type="match status" value="1"/>
</dbReference>
<evidence type="ECO:0000313" key="4">
    <source>
        <dbReference type="Proteomes" id="UP001472677"/>
    </source>
</evidence>
<proteinExistence type="predicted"/>
<organism evidence="3 4">
    <name type="scientific">Hibiscus sabdariffa</name>
    <name type="common">roselle</name>
    <dbReference type="NCBI Taxonomy" id="183260"/>
    <lineage>
        <taxon>Eukaryota</taxon>
        <taxon>Viridiplantae</taxon>
        <taxon>Streptophyta</taxon>
        <taxon>Embryophyta</taxon>
        <taxon>Tracheophyta</taxon>
        <taxon>Spermatophyta</taxon>
        <taxon>Magnoliopsida</taxon>
        <taxon>eudicotyledons</taxon>
        <taxon>Gunneridae</taxon>
        <taxon>Pentapetalae</taxon>
        <taxon>rosids</taxon>
        <taxon>malvids</taxon>
        <taxon>Malvales</taxon>
        <taxon>Malvaceae</taxon>
        <taxon>Malvoideae</taxon>
        <taxon>Hibiscus</taxon>
    </lineage>
</organism>
<feature type="compositionally biased region" description="Polar residues" evidence="1">
    <location>
        <begin position="124"/>
        <end position="137"/>
    </location>
</feature>